<dbReference type="OrthoDB" id="6380398at2759"/>
<keyword evidence="5" id="KW-1185">Reference proteome</keyword>
<dbReference type="InterPro" id="IPR009003">
    <property type="entry name" value="Peptidase_S1_PA"/>
</dbReference>
<comment type="caution">
    <text evidence="4">The sequence shown here is derived from an EMBL/GenBank/DDBJ whole genome shotgun (WGS) entry which is preliminary data.</text>
</comment>
<protein>
    <submittedName>
        <fullName evidence="4">Peptidase cysteine/serine, trypsin-like protein</fullName>
    </submittedName>
</protein>
<dbReference type="SMR" id="A0A167D8A9"/>
<dbReference type="PRINTS" id="PR00722">
    <property type="entry name" value="CHYMOTRYPSIN"/>
</dbReference>
<feature type="signal peptide" evidence="2">
    <location>
        <begin position="1"/>
        <end position="16"/>
    </location>
</feature>
<dbReference type="OMA" id="GPQFCAY"/>
<dbReference type="AlphaFoldDB" id="A0A167D8A9"/>
<dbReference type="InterPro" id="IPR051487">
    <property type="entry name" value="Ser/Thr_Proteases_Immune/Dev"/>
</dbReference>
<dbReference type="STRING" id="1081105.A0A167D8A9"/>
<feature type="domain" description="Peptidase S1" evidence="3">
    <location>
        <begin position="62"/>
        <end position="281"/>
    </location>
</feature>
<evidence type="ECO:0000256" key="1">
    <source>
        <dbReference type="ARBA" id="ARBA00023157"/>
    </source>
</evidence>
<dbReference type="CDD" id="cd00190">
    <property type="entry name" value="Tryp_SPc"/>
    <property type="match status" value="1"/>
</dbReference>
<dbReference type="Proteomes" id="UP000243498">
    <property type="component" value="Unassembled WGS sequence"/>
</dbReference>
<gene>
    <name evidence="4" type="ORF">NOR_04913</name>
</gene>
<dbReference type="PROSITE" id="PS50240">
    <property type="entry name" value="TRYPSIN_DOM"/>
    <property type="match status" value="1"/>
</dbReference>
<dbReference type="GO" id="GO:0006508">
    <property type="term" value="P:proteolysis"/>
    <property type="evidence" value="ECO:0007669"/>
    <property type="project" value="InterPro"/>
</dbReference>
<keyword evidence="1" id="KW-1015">Disulfide bond</keyword>
<evidence type="ECO:0000313" key="5">
    <source>
        <dbReference type="Proteomes" id="UP000243498"/>
    </source>
</evidence>
<sequence>MRYRFLLLLAPLNAWSQKCICGYANQDGLVSALAERSDTVADVTTEINADDTEKRSESATVLVNGTRTGPHEYPFIAAVVYKSGPQRILCAGAIVDERHVLISAHCVNGLRASNLGVYVGSTTFNTGEAKLRTVVALHTHPRWDPERIVYDIALLQLQDALTIDRRETGLICILGKPRDVNNQAVVAVAWDSASLVQAKFETHDLASCVARPTEGPQFCAYRKGMAACDRASDGPLLLWKDRGSTRYFAFGVSSYGQSCKEFPEVVTDVTRLRPWIQSVLQASGGKICE</sequence>
<dbReference type="PANTHER" id="PTHR24256">
    <property type="entry name" value="TRYPTASE-RELATED"/>
    <property type="match status" value="1"/>
</dbReference>
<dbReference type="InterPro" id="IPR001254">
    <property type="entry name" value="Trypsin_dom"/>
</dbReference>
<organism evidence="4 5">
    <name type="scientific">Metarhizium rileyi (strain RCEF 4871)</name>
    <name type="common">Nomuraea rileyi</name>
    <dbReference type="NCBI Taxonomy" id="1649241"/>
    <lineage>
        <taxon>Eukaryota</taxon>
        <taxon>Fungi</taxon>
        <taxon>Dikarya</taxon>
        <taxon>Ascomycota</taxon>
        <taxon>Pezizomycotina</taxon>
        <taxon>Sordariomycetes</taxon>
        <taxon>Hypocreomycetidae</taxon>
        <taxon>Hypocreales</taxon>
        <taxon>Clavicipitaceae</taxon>
        <taxon>Metarhizium</taxon>
    </lineage>
</organism>
<accession>A0A167D8A9</accession>
<evidence type="ECO:0000313" key="4">
    <source>
        <dbReference type="EMBL" id="OAA42064.1"/>
    </source>
</evidence>
<proteinExistence type="predicted"/>
<dbReference type="SMART" id="SM00020">
    <property type="entry name" value="Tryp_SPc"/>
    <property type="match status" value="1"/>
</dbReference>
<dbReference type="EMBL" id="AZHC01000014">
    <property type="protein sequence ID" value="OAA42064.1"/>
    <property type="molecule type" value="Genomic_DNA"/>
</dbReference>
<reference evidence="4 5" key="1">
    <citation type="journal article" date="2016" name="Genome Biol. Evol.">
        <title>Divergent and convergent evolution of fungal pathogenicity.</title>
        <authorList>
            <person name="Shang Y."/>
            <person name="Xiao G."/>
            <person name="Zheng P."/>
            <person name="Cen K."/>
            <person name="Zhan S."/>
            <person name="Wang C."/>
        </authorList>
    </citation>
    <scope>NUCLEOTIDE SEQUENCE [LARGE SCALE GENOMIC DNA]</scope>
    <source>
        <strain evidence="4 5">RCEF 4871</strain>
    </source>
</reference>
<evidence type="ECO:0000256" key="2">
    <source>
        <dbReference type="SAM" id="SignalP"/>
    </source>
</evidence>
<evidence type="ECO:0000259" key="3">
    <source>
        <dbReference type="PROSITE" id="PS50240"/>
    </source>
</evidence>
<keyword evidence="2" id="KW-0732">Signal</keyword>
<dbReference type="GO" id="GO:0004252">
    <property type="term" value="F:serine-type endopeptidase activity"/>
    <property type="evidence" value="ECO:0007669"/>
    <property type="project" value="InterPro"/>
</dbReference>
<dbReference type="InterPro" id="IPR043504">
    <property type="entry name" value="Peptidase_S1_PA_chymotrypsin"/>
</dbReference>
<name>A0A167D8A9_METRR</name>
<feature type="chain" id="PRO_5007885067" evidence="2">
    <location>
        <begin position="17"/>
        <end position="289"/>
    </location>
</feature>
<dbReference type="Gene3D" id="2.40.10.10">
    <property type="entry name" value="Trypsin-like serine proteases"/>
    <property type="match status" value="1"/>
</dbReference>
<dbReference type="SUPFAM" id="SSF50494">
    <property type="entry name" value="Trypsin-like serine proteases"/>
    <property type="match status" value="1"/>
</dbReference>
<dbReference type="InterPro" id="IPR001314">
    <property type="entry name" value="Peptidase_S1A"/>
</dbReference>
<dbReference type="Pfam" id="PF00089">
    <property type="entry name" value="Trypsin"/>
    <property type="match status" value="1"/>
</dbReference>